<dbReference type="STRING" id="1089553.Tph_c20530"/>
<dbReference type="eggNOG" id="ENOG5033E4Z">
    <property type="taxonomic scope" value="Bacteria"/>
</dbReference>
<dbReference type="KEGG" id="tpz:Tph_c20530"/>
<dbReference type="Proteomes" id="UP000000467">
    <property type="component" value="Chromosome"/>
</dbReference>
<dbReference type="HOGENOM" id="CLU_1824432_0_0_9"/>
<proteinExistence type="predicted"/>
<organism evidence="1 2">
    <name type="scientific">Thermacetogenium phaeum (strain ATCC BAA-254 / DSM 26808 / PB)</name>
    <dbReference type="NCBI Taxonomy" id="1089553"/>
    <lineage>
        <taxon>Bacteria</taxon>
        <taxon>Bacillati</taxon>
        <taxon>Bacillota</taxon>
        <taxon>Clostridia</taxon>
        <taxon>Thermoanaerobacterales</taxon>
        <taxon>Thermoanaerobacteraceae</taxon>
        <taxon>Thermacetogenium</taxon>
    </lineage>
</organism>
<dbReference type="OrthoDB" id="9803714at2"/>
<dbReference type="RefSeq" id="WP_015051122.1">
    <property type="nucleotide sequence ID" value="NC_018870.1"/>
</dbReference>
<evidence type="ECO:0000313" key="2">
    <source>
        <dbReference type="Proteomes" id="UP000000467"/>
    </source>
</evidence>
<keyword evidence="2" id="KW-1185">Reference proteome</keyword>
<dbReference type="AlphaFoldDB" id="K4LJL8"/>
<dbReference type="EMBL" id="CP003732">
    <property type="protein sequence ID" value="AFV12247.1"/>
    <property type="molecule type" value="Genomic_DNA"/>
</dbReference>
<gene>
    <name evidence="1" type="ordered locus">Tph_c20530</name>
</gene>
<name>K4LJL8_THEPS</name>
<accession>K4LJL8</accession>
<sequence>MIFYTVQHVLILRLLICYKVKSATIHNLLFLVSAAKNEEQELAFYDFVRTRLGAYSRGIQRIIDELKQERLIEESEDSIRITQRGMQIYYNLGASLNPFSSFWDLCLEIMERYVNDPEGLSKRVFCDITFRRAKVGERIFSYGWS</sequence>
<evidence type="ECO:0000313" key="1">
    <source>
        <dbReference type="EMBL" id="AFV12247.1"/>
    </source>
</evidence>
<reference evidence="1 2" key="1">
    <citation type="journal article" date="2012" name="BMC Genomics">
        <title>Genome-guided analysis of physiological and morphological traits of the fermentative acetate oxidizer Thermacetogenium phaeum.</title>
        <authorList>
            <person name="Oehler D."/>
            <person name="Poehlein A."/>
            <person name="Leimbach A."/>
            <person name="Muller N."/>
            <person name="Daniel R."/>
            <person name="Gottschalk G."/>
            <person name="Schink B."/>
        </authorList>
    </citation>
    <scope>NUCLEOTIDE SEQUENCE [LARGE SCALE GENOMIC DNA]</scope>
    <source>
        <strain evidence="2">ATCC BAA-254 / DSM 26808 / PB</strain>
    </source>
</reference>
<protein>
    <submittedName>
        <fullName evidence="1">Uncharacterized protein</fullName>
    </submittedName>
</protein>